<evidence type="ECO:0000313" key="4">
    <source>
        <dbReference type="Proteomes" id="UP001107558"/>
    </source>
</evidence>
<name>A0A9J6BLH5_POLVA</name>
<keyword evidence="2" id="KW-0732">Signal</keyword>
<feature type="compositionally biased region" description="Basic residues" evidence="1">
    <location>
        <begin position="83"/>
        <end position="99"/>
    </location>
</feature>
<sequence>MIRGVFLITFVFLALFCIDQSTAQANKTVATTAAPYSVASSKNVTTAATMSSTLLSTIAPKNENHNKTLSSDNKKENSENSTKKTKNTRKTKSTKARNASKKENYNSTQVTTEKTLTKH</sequence>
<feature type="compositionally biased region" description="Polar residues" evidence="1">
    <location>
        <begin position="105"/>
        <end position="119"/>
    </location>
</feature>
<evidence type="ECO:0000313" key="3">
    <source>
        <dbReference type="EMBL" id="KAG5670613.1"/>
    </source>
</evidence>
<feature type="signal peptide" evidence="2">
    <location>
        <begin position="1"/>
        <end position="23"/>
    </location>
</feature>
<dbReference type="Proteomes" id="UP001107558">
    <property type="component" value="Chromosome 3"/>
</dbReference>
<accession>A0A9J6BLH5</accession>
<feature type="compositionally biased region" description="Basic and acidic residues" evidence="1">
    <location>
        <begin position="62"/>
        <end position="82"/>
    </location>
</feature>
<feature type="region of interest" description="Disordered" evidence="1">
    <location>
        <begin position="56"/>
        <end position="119"/>
    </location>
</feature>
<proteinExistence type="predicted"/>
<organism evidence="3 4">
    <name type="scientific">Polypedilum vanderplanki</name>
    <name type="common">Sleeping chironomid midge</name>
    <dbReference type="NCBI Taxonomy" id="319348"/>
    <lineage>
        <taxon>Eukaryota</taxon>
        <taxon>Metazoa</taxon>
        <taxon>Ecdysozoa</taxon>
        <taxon>Arthropoda</taxon>
        <taxon>Hexapoda</taxon>
        <taxon>Insecta</taxon>
        <taxon>Pterygota</taxon>
        <taxon>Neoptera</taxon>
        <taxon>Endopterygota</taxon>
        <taxon>Diptera</taxon>
        <taxon>Nematocera</taxon>
        <taxon>Chironomoidea</taxon>
        <taxon>Chironomidae</taxon>
        <taxon>Chironominae</taxon>
        <taxon>Polypedilum</taxon>
        <taxon>Polypedilum</taxon>
    </lineage>
</organism>
<reference evidence="3" key="1">
    <citation type="submission" date="2021-03" db="EMBL/GenBank/DDBJ databases">
        <title>Chromosome level genome of the anhydrobiotic midge Polypedilum vanderplanki.</title>
        <authorList>
            <person name="Yoshida Y."/>
            <person name="Kikawada T."/>
            <person name="Gusev O."/>
        </authorList>
    </citation>
    <scope>NUCLEOTIDE SEQUENCE</scope>
    <source>
        <strain evidence="3">NIAS01</strain>
        <tissue evidence="3">Whole body or cell culture</tissue>
    </source>
</reference>
<dbReference type="EMBL" id="JADBJN010000003">
    <property type="protein sequence ID" value="KAG5670613.1"/>
    <property type="molecule type" value="Genomic_DNA"/>
</dbReference>
<gene>
    <name evidence="3" type="ORF">PVAND_000862</name>
</gene>
<dbReference type="AlphaFoldDB" id="A0A9J6BLH5"/>
<protein>
    <submittedName>
        <fullName evidence="3">Uncharacterized protein</fullName>
    </submittedName>
</protein>
<evidence type="ECO:0000256" key="1">
    <source>
        <dbReference type="SAM" id="MobiDB-lite"/>
    </source>
</evidence>
<keyword evidence="4" id="KW-1185">Reference proteome</keyword>
<feature type="chain" id="PRO_5039932088" evidence="2">
    <location>
        <begin position="24"/>
        <end position="119"/>
    </location>
</feature>
<evidence type="ECO:0000256" key="2">
    <source>
        <dbReference type="SAM" id="SignalP"/>
    </source>
</evidence>
<comment type="caution">
    <text evidence="3">The sequence shown here is derived from an EMBL/GenBank/DDBJ whole genome shotgun (WGS) entry which is preliminary data.</text>
</comment>